<gene>
    <name evidence="2" type="ORF">B0H94_11311</name>
</gene>
<dbReference type="Pfam" id="PF20250">
    <property type="entry name" value="FapA_N"/>
    <property type="match status" value="1"/>
</dbReference>
<dbReference type="InterPro" id="IPR032782">
    <property type="entry name" value="KhpB_N"/>
</dbReference>
<dbReference type="AlphaFoldDB" id="A0A2P8H916"/>
<dbReference type="Pfam" id="PF03961">
    <property type="entry name" value="FapA"/>
    <property type="match status" value="1"/>
</dbReference>
<keyword evidence="3" id="KW-1185">Reference proteome</keyword>
<sequence>MTEKKRFTGRTVTHCIRKAEEHFQQTVEMLDVKVLTPETDKSRFFLRRRPMIEASLKSKAPEETTDDAFAKIVEAAEVHKFEREQTKEDAEQAYGQAWVHNGQLHVQDGSSGPPVVYPGEGVTLHVNDKTFRSSTPIREKDNVVIELANERVETSWSLHIHKNDDQAILQVNPGSFTVYTLEDRPPDARLTLETQKKVQMNNELQMADVLNKLESYRVVSGILYENIQLGCETDEPVRLVVAEGKPAVPGKDGDIDFTIDIDQRRISPKAQADGSVDFRETNYIPNVDEGNTLASIHPPEEGEEGLNIYGETIEAPDGYPLIVKAGRGVSYSENEQRVIAEECGRPKVERHGQIVRVSVLPQLVHNGDLNTKTGNLSFIGDIDIRGAVEANMRVEAGGEIHAQSYVEKSTLRAAGSITVQRNAISSTLIAGAEKLYAGEAAAALQPVKDQVAGLLQALKQLYTSAAFQQSNYATMSVSQVLRLLISQKFPTMQSDVKHLVEKLDLQRSELDTEWHDVRYFLQQQFLLLSTAPVQTIEELETWYERMKYLSMKNETTLFDPNIQLNLGYATKSTITSAGHVHIFGGGCTHSNVSAAGDILVSKTVIGGTLKAEGDITAKTVGSAGGARTYLSVPADRKISIQHAYADTTLHIGDQKRTLAFDLSNALFYLNEDGIFSASERGAPVKL</sequence>
<evidence type="ECO:0000313" key="3">
    <source>
        <dbReference type="Proteomes" id="UP000242310"/>
    </source>
</evidence>
<name>A0A2P8H916_9BACI</name>
<evidence type="ECO:0000313" key="2">
    <source>
        <dbReference type="EMBL" id="PSL42725.1"/>
    </source>
</evidence>
<dbReference type="EMBL" id="PYAV01000013">
    <property type="protein sequence ID" value="PSL42725.1"/>
    <property type="molecule type" value="Genomic_DNA"/>
</dbReference>
<dbReference type="PANTHER" id="PTHR38032">
    <property type="entry name" value="POLYMERASE-RELATED"/>
    <property type="match status" value="1"/>
</dbReference>
<reference evidence="2 3" key="1">
    <citation type="submission" date="2018-03" db="EMBL/GenBank/DDBJ databases">
        <title>Genomic Encyclopedia of Type Strains, Phase III (KMG-III): the genomes of soil and plant-associated and newly described type strains.</title>
        <authorList>
            <person name="Whitman W."/>
        </authorList>
    </citation>
    <scope>NUCLEOTIDE SEQUENCE [LARGE SCALE GENOMIC DNA]</scope>
    <source>
        <strain evidence="2 3">CGMCC 1.07653</strain>
    </source>
</reference>
<dbReference type="InterPro" id="IPR046865">
    <property type="entry name" value="FapA_b_solenoid"/>
</dbReference>
<organism evidence="2 3">
    <name type="scientific">Salsuginibacillus halophilus</name>
    <dbReference type="NCBI Taxonomy" id="517424"/>
    <lineage>
        <taxon>Bacteria</taxon>
        <taxon>Bacillati</taxon>
        <taxon>Bacillota</taxon>
        <taxon>Bacilli</taxon>
        <taxon>Bacillales</taxon>
        <taxon>Bacillaceae</taxon>
        <taxon>Salsuginibacillus</taxon>
    </lineage>
</organism>
<dbReference type="SMART" id="SM01245">
    <property type="entry name" value="Jag_N"/>
    <property type="match status" value="1"/>
</dbReference>
<dbReference type="RefSeq" id="WP_106589541.1">
    <property type="nucleotide sequence ID" value="NZ_PYAV01000013.1"/>
</dbReference>
<evidence type="ECO:0000259" key="1">
    <source>
        <dbReference type="SMART" id="SM01245"/>
    </source>
</evidence>
<protein>
    <recommendedName>
        <fullName evidence="1">RNA-binding protein KhpB N-terminal domain-containing protein</fullName>
    </recommendedName>
</protein>
<dbReference type="Proteomes" id="UP000242310">
    <property type="component" value="Unassembled WGS sequence"/>
</dbReference>
<accession>A0A2P8H916</accession>
<dbReference type="InterPro" id="IPR046866">
    <property type="entry name" value="FapA_N"/>
</dbReference>
<dbReference type="PANTHER" id="PTHR38032:SF1">
    <property type="entry name" value="RNA-BINDING PROTEIN KHPB N-TERMINAL DOMAIN-CONTAINING PROTEIN"/>
    <property type="match status" value="1"/>
</dbReference>
<proteinExistence type="predicted"/>
<comment type="caution">
    <text evidence="2">The sequence shown here is derived from an EMBL/GenBank/DDBJ whole genome shotgun (WGS) entry which is preliminary data.</text>
</comment>
<feature type="domain" description="RNA-binding protein KhpB N-terminal" evidence="1">
    <location>
        <begin position="6"/>
        <end position="57"/>
    </location>
</feature>
<dbReference type="InterPro" id="IPR005646">
    <property type="entry name" value="FapA"/>
</dbReference>
<dbReference type="OrthoDB" id="1279at2"/>